<evidence type="ECO:0000313" key="1">
    <source>
        <dbReference type="EMBL" id="NEJ71282.1"/>
    </source>
</evidence>
<evidence type="ECO:0000313" key="2">
    <source>
        <dbReference type="Proteomes" id="UP000471753"/>
    </source>
</evidence>
<proteinExistence type="predicted"/>
<organism evidence="1 2">
    <name type="scientific">Rhizobium phaseoli</name>
    <dbReference type="NCBI Taxonomy" id="396"/>
    <lineage>
        <taxon>Bacteria</taxon>
        <taxon>Pseudomonadati</taxon>
        <taxon>Pseudomonadota</taxon>
        <taxon>Alphaproteobacteria</taxon>
        <taxon>Hyphomicrobiales</taxon>
        <taxon>Rhizobiaceae</taxon>
        <taxon>Rhizobium/Agrobacterium group</taxon>
        <taxon>Rhizobium</taxon>
    </lineage>
</organism>
<dbReference type="RefSeq" id="WP_164009702.1">
    <property type="nucleotide sequence ID" value="NZ_WUFT01000007.1"/>
</dbReference>
<name>A0A7K3UC79_9HYPH</name>
<sequence length="142" mass="16048">MTIEDIIETLEKTDMPDGRIDAFITCAFLLKQLRPAEPNDFDSPHDYMPSSIRSQHGFLMARPFTHDVNHAIDLCREVRPDAVWHLARGQTSDDWLYGAQLREIEEGENVLGEAESNHAALALTLAALRAHLRQQDAWKAGL</sequence>
<dbReference type="AlphaFoldDB" id="A0A7K3UC79"/>
<reference evidence="1 2" key="1">
    <citation type="submission" date="2019-12" db="EMBL/GenBank/DDBJ databases">
        <title>Rhizobium genotypes associated with high levels of biological nitrogen fixation by grain legumes in a temperate-maritime cropping system.</title>
        <authorList>
            <person name="Maluk M."/>
            <person name="Francesc Ferrando Molina F."/>
            <person name="Lopez Del Egido L."/>
            <person name="Lafos M."/>
            <person name="Langarica-Fuentes A."/>
            <person name="Gebre Yohannes G."/>
            <person name="Young M.W."/>
            <person name="Martin P."/>
            <person name="Gantlett R."/>
            <person name="Kenicer G."/>
            <person name="Hawes C."/>
            <person name="Begg G.S."/>
            <person name="Quilliam R.S."/>
            <person name="Squire G.R."/>
            <person name="Poole P.S."/>
            <person name="Young P.W."/>
            <person name="Iannetta P.M."/>
            <person name="James E.K."/>
        </authorList>
    </citation>
    <scope>NUCLEOTIDE SEQUENCE [LARGE SCALE GENOMIC DNA]</scope>
    <source>
        <strain evidence="1 2">JHI366</strain>
    </source>
</reference>
<accession>A0A7K3UC79</accession>
<dbReference type="Proteomes" id="UP000471753">
    <property type="component" value="Unassembled WGS sequence"/>
</dbReference>
<gene>
    <name evidence="1" type="ORF">GR197_12150</name>
</gene>
<protein>
    <submittedName>
        <fullName evidence="1">Uncharacterized protein</fullName>
    </submittedName>
</protein>
<dbReference type="EMBL" id="WUFT01000007">
    <property type="protein sequence ID" value="NEJ71282.1"/>
    <property type="molecule type" value="Genomic_DNA"/>
</dbReference>
<comment type="caution">
    <text evidence="1">The sequence shown here is derived from an EMBL/GenBank/DDBJ whole genome shotgun (WGS) entry which is preliminary data.</text>
</comment>